<dbReference type="STRING" id="332977.SAMN05421740_104115"/>
<reference evidence="3" key="1">
    <citation type="submission" date="2016-10" db="EMBL/GenBank/DDBJ databases">
        <authorList>
            <person name="Varghese N."/>
            <person name="Submissions S."/>
        </authorList>
    </citation>
    <scope>NUCLEOTIDE SEQUENCE [LARGE SCALE GENOMIC DNA]</scope>
    <source>
        <strain evidence="3">Jip14</strain>
    </source>
</reference>
<evidence type="ECO:0000313" key="3">
    <source>
        <dbReference type="Proteomes" id="UP000198916"/>
    </source>
</evidence>
<evidence type="ECO:0000313" key="2">
    <source>
        <dbReference type="EMBL" id="SEL27439.1"/>
    </source>
</evidence>
<feature type="chain" id="PRO_5011508427" description="Adhesin domain-containing protein" evidence="1">
    <location>
        <begin position="24"/>
        <end position="405"/>
    </location>
</feature>
<accession>A0A1H7NVW5</accession>
<dbReference type="AlphaFoldDB" id="A0A1H7NVW5"/>
<keyword evidence="1" id="KW-0732">Signal</keyword>
<feature type="signal peptide" evidence="1">
    <location>
        <begin position="1"/>
        <end position="23"/>
    </location>
</feature>
<sequence>MNRFNTFTLLLILCSLFHLGAFAQSDRHIQKETTLNTTVETIRELISKIGLEMLDALEDIDFETLADDIEEIAALSEAKAEQAALEIAGIDWEQFGNPYDMTSPLGFQKEKVIEKVYPINHHTKVSIDNRYGKITLHNWNRNEIKVTIKIRTAENSEKRAESAFDRVNIDESKSANSISFKTNIASSDESGWWSSLTSGTAHRALQIDYEVYMPKENELALANRYGAIELDDRDGKVAISVSYGSLQAGRLNGPDNSLAVAYSKADVQYLNEGDVSVRYGGFTLSETEKISLAMNISSGGYIGKVNREADISLRYSGGFEMGIGPAIQKANVAASYSSIHIKPADDAAFNFNVAISYGGFDYDHNRINIESKSEGNTSKSYTGYWNKAVNSSISISSRYGAVSLK</sequence>
<dbReference type="Proteomes" id="UP000198916">
    <property type="component" value="Unassembled WGS sequence"/>
</dbReference>
<keyword evidence="3" id="KW-1185">Reference proteome</keyword>
<dbReference type="OrthoDB" id="1117657at2"/>
<proteinExistence type="predicted"/>
<organism evidence="2 3">
    <name type="scientific">Parapedobacter koreensis</name>
    <dbReference type="NCBI Taxonomy" id="332977"/>
    <lineage>
        <taxon>Bacteria</taxon>
        <taxon>Pseudomonadati</taxon>
        <taxon>Bacteroidota</taxon>
        <taxon>Sphingobacteriia</taxon>
        <taxon>Sphingobacteriales</taxon>
        <taxon>Sphingobacteriaceae</taxon>
        <taxon>Parapedobacter</taxon>
    </lineage>
</organism>
<protein>
    <recommendedName>
        <fullName evidence="4">Adhesin domain-containing protein</fullName>
    </recommendedName>
</protein>
<gene>
    <name evidence="2" type="ORF">SAMN05421740_104115</name>
</gene>
<dbReference type="EMBL" id="FNZR01000004">
    <property type="protein sequence ID" value="SEL27439.1"/>
    <property type="molecule type" value="Genomic_DNA"/>
</dbReference>
<name>A0A1H7NVW5_9SPHI</name>
<dbReference type="RefSeq" id="WP_143053869.1">
    <property type="nucleotide sequence ID" value="NZ_FNZR01000004.1"/>
</dbReference>
<evidence type="ECO:0008006" key="4">
    <source>
        <dbReference type="Google" id="ProtNLM"/>
    </source>
</evidence>
<evidence type="ECO:0000256" key="1">
    <source>
        <dbReference type="SAM" id="SignalP"/>
    </source>
</evidence>